<accession>A0A399JDQ4</accession>
<organism evidence="2 3">
    <name type="scientific">Galactobacter valiniphilus</name>
    <dbReference type="NCBI Taxonomy" id="2676122"/>
    <lineage>
        <taxon>Bacteria</taxon>
        <taxon>Bacillati</taxon>
        <taxon>Actinomycetota</taxon>
        <taxon>Actinomycetes</taxon>
        <taxon>Micrococcales</taxon>
        <taxon>Micrococcaceae</taxon>
        <taxon>Galactobacter</taxon>
    </lineage>
</organism>
<keyword evidence="1" id="KW-0812">Transmembrane</keyword>
<keyword evidence="1" id="KW-0472">Membrane</keyword>
<sequence length="87" mass="9197">MLDWDTASPAVKATLLGAVSCFGAGILLAIIGVATNLKWLMFFAIGLLALGVICHLVGFGVRMADQRRRLREAAARDAAKAAKKGKK</sequence>
<evidence type="ECO:0000256" key="1">
    <source>
        <dbReference type="SAM" id="Phobius"/>
    </source>
</evidence>
<keyword evidence="3" id="KW-1185">Reference proteome</keyword>
<evidence type="ECO:0000313" key="2">
    <source>
        <dbReference type="EMBL" id="RII43354.1"/>
    </source>
</evidence>
<comment type="caution">
    <text evidence="2">The sequence shown here is derived from an EMBL/GenBank/DDBJ whole genome shotgun (WGS) entry which is preliminary data.</text>
</comment>
<feature type="transmembrane region" description="Helical" evidence="1">
    <location>
        <begin position="39"/>
        <end position="61"/>
    </location>
</feature>
<name>A0A399JDQ4_9MICC</name>
<protein>
    <submittedName>
        <fullName evidence="2">Uncharacterized protein</fullName>
    </submittedName>
</protein>
<proteinExistence type="predicted"/>
<evidence type="ECO:0000313" key="3">
    <source>
        <dbReference type="Proteomes" id="UP000265419"/>
    </source>
</evidence>
<dbReference type="RefSeq" id="WP_119423424.1">
    <property type="nucleotide sequence ID" value="NZ_JBHOFJ010000010.1"/>
</dbReference>
<dbReference type="AlphaFoldDB" id="A0A399JDQ4"/>
<dbReference type="Proteomes" id="UP000265419">
    <property type="component" value="Unassembled WGS sequence"/>
</dbReference>
<reference evidence="2 3" key="1">
    <citation type="submission" date="2018-07" db="EMBL/GenBank/DDBJ databases">
        <title>Arthrobacter sp. nov., isolated from raw cow's milk with high bacterial count.</title>
        <authorList>
            <person name="Hahne J."/>
            <person name="Isele D."/>
            <person name="Lipski A."/>
        </authorList>
    </citation>
    <scope>NUCLEOTIDE SEQUENCE [LARGE SCALE GENOMIC DNA]</scope>
    <source>
        <strain evidence="2 3">JZ R-35</strain>
    </source>
</reference>
<dbReference type="EMBL" id="QQXK01000003">
    <property type="protein sequence ID" value="RII43354.1"/>
    <property type="molecule type" value="Genomic_DNA"/>
</dbReference>
<gene>
    <name evidence="2" type="ORF">DWB68_01750</name>
</gene>
<keyword evidence="1" id="KW-1133">Transmembrane helix</keyword>
<feature type="transmembrane region" description="Helical" evidence="1">
    <location>
        <begin position="12"/>
        <end position="33"/>
    </location>
</feature>